<feature type="domain" description="3-oxo-5-alpha-steroid 4-dehydrogenase C-terminal" evidence="15">
    <location>
        <begin position="44"/>
        <end position="192"/>
    </location>
</feature>
<keyword evidence="9" id="KW-0521">NADP</keyword>
<dbReference type="InterPro" id="IPR001104">
    <property type="entry name" value="3-oxo-5_a-steroid_4-DH_C"/>
</dbReference>
<dbReference type="GO" id="GO:0005789">
    <property type="term" value="C:endoplasmic reticulum membrane"/>
    <property type="evidence" value="ECO:0007669"/>
    <property type="project" value="UniProtKB-SubCell"/>
</dbReference>
<dbReference type="Gene3D" id="1.20.120.1630">
    <property type="match status" value="1"/>
</dbReference>
<evidence type="ECO:0000256" key="9">
    <source>
        <dbReference type="ARBA" id="ARBA00022857"/>
    </source>
</evidence>
<evidence type="ECO:0000256" key="14">
    <source>
        <dbReference type="SAM" id="Phobius"/>
    </source>
</evidence>
<dbReference type="FunFam" id="1.20.120.1630:FF:000002">
    <property type="entry name" value="Steroid 5 alpha-reductase 1"/>
    <property type="match status" value="1"/>
</dbReference>
<dbReference type="EMBL" id="HBEO01009029">
    <property type="protein sequence ID" value="CAD8476374.1"/>
    <property type="molecule type" value="Transcribed_RNA"/>
</dbReference>
<gene>
    <name evidence="16" type="ORF">HPHI1048_LOCUS6296</name>
</gene>
<evidence type="ECO:0000256" key="7">
    <source>
        <dbReference type="ARBA" id="ARBA00022824"/>
    </source>
</evidence>
<evidence type="ECO:0000256" key="12">
    <source>
        <dbReference type="ARBA" id="ARBA00023098"/>
    </source>
</evidence>
<keyword evidence="8" id="KW-0492">Microsome</keyword>
<keyword evidence="10 14" id="KW-1133">Transmembrane helix</keyword>
<evidence type="ECO:0000256" key="2">
    <source>
        <dbReference type="ARBA" id="ARBA00004524"/>
    </source>
</evidence>
<keyword evidence="11" id="KW-0560">Oxidoreductase</keyword>
<evidence type="ECO:0000256" key="13">
    <source>
        <dbReference type="ARBA" id="ARBA00023136"/>
    </source>
</evidence>
<feature type="transmembrane region" description="Helical" evidence="14">
    <location>
        <begin position="12"/>
        <end position="33"/>
    </location>
</feature>
<dbReference type="EC" id="1.3.1.22" evidence="4"/>
<reference evidence="16" key="1">
    <citation type="submission" date="2021-01" db="EMBL/GenBank/DDBJ databases">
        <authorList>
            <person name="Corre E."/>
            <person name="Pelletier E."/>
            <person name="Niang G."/>
            <person name="Scheremetjew M."/>
            <person name="Finn R."/>
            <person name="Kale V."/>
            <person name="Holt S."/>
            <person name="Cochrane G."/>
            <person name="Meng A."/>
            <person name="Brown T."/>
            <person name="Cohen L."/>
        </authorList>
    </citation>
    <scope>NUCLEOTIDE SEQUENCE</scope>
    <source>
        <strain evidence="16">CCMP325</strain>
    </source>
</reference>
<evidence type="ECO:0000256" key="4">
    <source>
        <dbReference type="ARBA" id="ARBA00012049"/>
    </source>
</evidence>
<feature type="transmembrane region" description="Helical" evidence="14">
    <location>
        <begin position="83"/>
        <end position="99"/>
    </location>
</feature>
<evidence type="ECO:0000256" key="11">
    <source>
        <dbReference type="ARBA" id="ARBA00023002"/>
    </source>
</evidence>
<dbReference type="GO" id="GO:0030154">
    <property type="term" value="P:cell differentiation"/>
    <property type="evidence" value="ECO:0007669"/>
    <property type="project" value="UniProtKB-KW"/>
</dbReference>
<comment type="subcellular location">
    <subcellularLocation>
        <location evidence="1">Endoplasmic reticulum membrane</location>
        <topology evidence="1">Multi-pass membrane protein</topology>
    </subcellularLocation>
    <subcellularLocation>
        <location evidence="2">Microsome membrane</location>
    </subcellularLocation>
</comment>
<sequence length="192" mass="22157">MSNIASANHEVLQSTANTILLAMFMAHYVNRALLYPWRTRGSKPTPLSVMALAWLFCVVNGYMQTRMLTHVNKYDERWFIDPRFGIGVTVFFCGMLINFQSDDILRRLRKPGDVGYKIPRGGMFRFVSGANFLGEIIEWSGFAIACWNIQAAAFAIFTFCNIAPRAYHHHLWYLSKFPDYPKKRKAVIPFIF</sequence>
<dbReference type="AlphaFoldDB" id="A0A7S0HDX7"/>
<evidence type="ECO:0000259" key="15">
    <source>
        <dbReference type="Pfam" id="PF02544"/>
    </source>
</evidence>
<evidence type="ECO:0000256" key="1">
    <source>
        <dbReference type="ARBA" id="ARBA00004477"/>
    </source>
</evidence>
<protein>
    <recommendedName>
        <fullName evidence="4">3-oxo-5alpha-steroid 4-dehydrogenase (NADP(+))</fullName>
        <ecNumber evidence="4">1.3.1.22</ecNumber>
    </recommendedName>
</protein>
<evidence type="ECO:0000256" key="6">
    <source>
        <dbReference type="ARBA" id="ARBA00022782"/>
    </source>
</evidence>
<dbReference type="Pfam" id="PF02544">
    <property type="entry name" value="Steroid_dh"/>
    <property type="match status" value="1"/>
</dbReference>
<organism evidence="16">
    <name type="scientific">Hanusia phi</name>
    <dbReference type="NCBI Taxonomy" id="3032"/>
    <lineage>
        <taxon>Eukaryota</taxon>
        <taxon>Cryptophyceae</taxon>
        <taxon>Pyrenomonadales</taxon>
        <taxon>Geminigeraceae</taxon>
        <taxon>Hanusia</taxon>
    </lineage>
</organism>
<keyword evidence="5 14" id="KW-0812">Transmembrane</keyword>
<dbReference type="PROSITE" id="PS50244">
    <property type="entry name" value="S5A_REDUCTASE"/>
    <property type="match status" value="1"/>
</dbReference>
<dbReference type="PANTHER" id="PTHR10556:SF57">
    <property type="entry name" value="3-OXO-5-ALPHA-STEROID 4-DEHYDROGENASE 1"/>
    <property type="match status" value="1"/>
</dbReference>
<keyword evidence="6" id="KW-0221">Differentiation</keyword>
<evidence type="ECO:0000256" key="3">
    <source>
        <dbReference type="ARBA" id="ARBA00007742"/>
    </source>
</evidence>
<evidence type="ECO:0000256" key="5">
    <source>
        <dbReference type="ARBA" id="ARBA00022692"/>
    </source>
</evidence>
<evidence type="ECO:0000313" key="16">
    <source>
        <dbReference type="EMBL" id="CAD8476374.1"/>
    </source>
</evidence>
<keyword evidence="7" id="KW-0256">Endoplasmic reticulum</keyword>
<dbReference type="InterPro" id="IPR039357">
    <property type="entry name" value="SRD5A/TECR"/>
</dbReference>
<comment type="similarity">
    <text evidence="3">Belongs to the steroid 5-alpha reductase family.</text>
</comment>
<evidence type="ECO:0000256" key="10">
    <source>
        <dbReference type="ARBA" id="ARBA00022989"/>
    </source>
</evidence>
<dbReference type="GO" id="GO:0047751">
    <property type="term" value="F:3-oxo-5-alpha-steroid 4-dehydrogenase (NADP+) activity"/>
    <property type="evidence" value="ECO:0007669"/>
    <property type="project" value="UniProtKB-EC"/>
</dbReference>
<dbReference type="PANTHER" id="PTHR10556">
    <property type="entry name" value="3-OXO-5-ALPHA-STEROID 4-DEHYDROGENASE"/>
    <property type="match status" value="1"/>
</dbReference>
<evidence type="ECO:0000256" key="8">
    <source>
        <dbReference type="ARBA" id="ARBA00022848"/>
    </source>
</evidence>
<accession>A0A7S0HDX7</accession>
<proteinExistence type="inferred from homology"/>
<name>A0A7S0HDX7_9CRYP</name>
<dbReference type="GO" id="GO:0006694">
    <property type="term" value="P:steroid biosynthetic process"/>
    <property type="evidence" value="ECO:0007669"/>
    <property type="project" value="TreeGrafter"/>
</dbReference>
<feature type="transmembrane region" description="Helical" evidence="14">
    <location>
        <begin position="45"/>
        <end position="63"/>
    </location>
</feature>
<keyword evidence="13 14" id="KW-0472">Membrane</keyword>
<keyword evidence="12" id="KW-0443">Lipid metabolism</keyword>